<evidence type="ECO:0000256" key="1">
    <source>
        <dbReference type="SAM" id="MobiDB-lite"/>
    </source>
</evidence>
<feature type="compositionally biased region" description="Basic and acidic residues" evidence="1">
    <location>
        <begin position="1"/>
        <end position="10"/>
    </location>
</feature>
<dbReference type="Proteomes" id="UP000823775">
    <property type="component" value="Unassembled WGS sequence"/>
</dbReference>
<keyword evidence="3" id="KW-1185">Reference proteome</keyword>
<reference evidence="2 3" key="1">
    <citation type="journal article" date="2021" name="BMC Genomics">
        <title>Datura genome reveals duplications of psychoactive alkaloid biosynthetic genes and high mutation rate following tissue culture.</title>
        <authorList>
            <person name="Rajewski A."/>
            <person name="Carter-House D."/>
            <person name="Stajich J."/>
            <person name="Litt A."/>
        </authorList>
    </citation>
    <scope>NUCLEOTIDE SEQUENCE [LARGE SCALE GENOMIC DNA]</scope>
    <source>
        <strain evidence="2">AR-01</strain>
    </source>
</reference>
<dbReference type="EMBL" id="JACEIK010000193">
    <property type="protein sequence ID" value="MCD7452038.1"/>
    <property type="molecule type" value="Genomic_DNA"/>
</dbReference>
<protein>
    <submittedName>
        <fullName evidence="2">Uncharacterized protein</fullName>
    </submittedName>
</protein>
<evidence type="ECO:0000313" key="3">
    <source>
        <dbReference type="Proteomes" id="UP000823775"/>
    </source>
</evidence>
<feature type="non-terminal residue" evidence="2">
    <location>
        <position position="1"/>
    </location>
</feature>
<sequence>KDSNLEKDVDSSMTMDLSTPQEEMIEEEILSSKDEPKYLYDHNENCQIERREILMKNP</sequence>
<feature type="compositionally biased region" description="Polar residues" evidence="1">
    <location>
        <begin position="11"/>
        <end position="21"/>
    </location>
</feature>
<evidence type="ECO:0000313" key="2">
    <source>
        <dbReference type="EMBL" id="MCD7452038.1"/>
    </source>
</evidence>
<feature type="region of interest" description="Disordered" evidence="1">
    <location>
        <begin position="1"/>
        <end position="22"/>
    </location>
</feature>
<accession>A0ABS8RZN1</accession>
<gene>
    <name evidence="2" type="ORF">HAX54_014812</name>
</gene>
<organism evidence="2 3">
    <name type="scientific">Datura stramonium</name>
    <name type="common">Jimsonweed</name>
    <name type="synonym">Common thornapple</name>
    <dbReference type="NCBI Taxonomy" id="4076"/>
    <lineage>
        <taxon>Eukaryota</taxon>
        <taxon>Viridiplantae</taxon>
        <taxon>Streptophyta</taxon>
        <taxon>Embryophyta</taxon>
        <taxon>Tracheophyta</taxon>
        <taxon>Spermatophyta</taxon>
        <taxon>Magnoliopsida</taxon>
        <taxon>eudicotyledons</taxon>
        <taxon>Gunneridae</taxon>
        <taxon>Pentapetalae</taxon>
        <taxon>asterids</taxon>
        <taxon>lamiids</taxon>
        <taxon>Solanales</taxon>
        <taxon>Solanaceae</taxon>
        <taxon>Solanoideae</taxon>
        <taxon>Datureae</taxon>
        <taxon>Datura</taxon>
    </lineage>
</organism>
<comment type="caution">
    <text evidence="2">The sequence shown here is derived from an EMBL/GenBank/DDBJ whole genome shotgun (WGS) entry which is preliminary data.</text>
</comment>
<name>A0ABS8RZN1_DATST</name>
<proteinExistence type="predicted"/>